<dbReference type="EMBL" id="CADCXU010018736">
    <property type="protein sequence ID" value="CAB0007102.1"/>
    <property type="molecule type" value="Genomic_DNA"/>
</dbReference>
<evidence type="ECO:0000313" key="3">
    <source>
        <dbReference type="EMBL" id="CAB0007102.1"/>
    </source>
</evidence>
<feature type="region of interest" description="Disordered" evidence="1">
    <location>
        <begin position="36"/>
        <end position="59"/>
    </location>
</feature>
<protein>
    <submittedName>
        <fullName evidence="2">Uncharacterized protein</fullName>
    </submittedName>
</protein>
<evidence type="ECO:0000256" key="1">
    <source>
        <dbReference type="SAM" id="MobiDB-lite"/>
    </source>
</evidence>
<organism evidence="2 4">
    <name type="scientific">Nesidiocoris tenuis</name>
    <dbReference type="NCBI Taxonomy" id="355587"/>
    <lineage>
        <taxon>Eukaryota</taxon>
        <taxon>Metazoa</taxon>
        <taxon>Ecdysozoa</taxon>
        <taxon>Arthropoda</taxon>
        <taxon>Hexapoda</taxon>
        <taxon>Insecta</taxon>
        <taxon>Pterygota</taxon>
        <taxon>Neoptera</taxon>
        <taxon>Paraneoptera</taxon>
        <taxon>Hemiptera</taxon>
        <taxon>Heteroptera</taxon>
        <taxon>Panheteroptera</taxon>
        <taxon>Cimicomorpha</taxon>
        <taxon>Miridae</taxon>
        <taxon>Dicyphina</taxon>
        <taxon>Nesidiocoris</taxon>
    </lineage>
</organism>
<reference evidence="2 4" key="1">
    <citation type="submission" date="2020-02" db="EMBL/GenBank/DDBJ databases">
        <authorList>
            <person name="Ferguson B K."/>
        </authorList>
    </citation>
    <scope>NUCLEOTIDE SEQUENCE [LARGE SCALE GENOMIC DNA]</scope>
</reference>
<dbReference type="AlphaFoldDB" id="A0A6H5FV74"/>
<accession>A0A6H5FV74</accession>
<dbReference type="Proteomes" id="UP000479000">
    <property type="component" value="Unassembled WGS sequence"/>
</dbReference>
<evidence type="ECO:0000313" key="2">
    <source>
        <dbReference type="EMBL" id="CAA9993746.1"/>
    </source>
</evidence>
<sequence>MEIIQITTKRQAVQVQGPVKRIKKEEDPKIVKILKTGKDQAADQQVGEEVNQTPKPEQIQEPDHSVLINKFMSLYFQRISETFTQSLRRRLRSQS</sequence>
<proteinExistence type="predicted"/>
<evidence type="ECO:0000313" key="4">
    <source>
        <dbReference type="Proteomes" id="UP000479000"/>
    </source>
</evidence>
<dbReference type="EMBL" id="CADCXU010001149">
    <property type="protein sequence ID" value="CAA9993746.1"/>
    <property type="molecule type" value="Genomic_DNA"/>
</dbReference>
<keyword evidence="4" id="KW-1185">Reference proteome</keyword>
<gene>
    <name evidence="3" type="ORF">NTEN_LOCUS12479</name>
    <name evidence="2" type="ORF">NTEN_LOCUS635</name>
</gene>
<name>A0A6H5FV74_9HEMI</name>
<feature type="non-terminal residue" evidence="2">
    <location>
        <position position="95"/>
    </location>
</feature>